<gene>
    <name evidence="1" type="ORF">SM0020_22267</name>
</gene>
<dbReference type="EMBL" id="AGVV01000052">
    <property type="protein sequence ID" value="EHK75757.1"/>
    <property type="molecule type" value="Genomic_DNA"/>
</dbReference>
<dbReference type="Pfam" id="PF11339">
    <property type="entry name" value="DUF3141"/>
    <property type="match status" value="1"/>
</dbReference>
<protein>
    <submittedName>
        <fullName evidence="1">Uncharacterized protein</fullName>
    </submittedName>
</protein>
<organism evidence="1 2">
    <name type="scientific">Sinorhizobium meliloti CCNWSX0020</name>
    <dbReference type="NCBI Taxonomy" id="1107881"/>
    <lineage>
        <taxon>Bacteria</taxon>
        <taxon>Pseudomonadati</taxon>
        <taxon>Pseudomonadota</taxon>
        <taxon>Alphaproteobacteria</taxon>
        <taxon>Hyphomicrobiales</taxon>
        <taxon>Rhizobiaceae</taxon>
        <taxon>Sinorhizobium/Ensifer group</taxon>
        <taxon>Sinorhizobium</taxon>
    </lineage>
</organism>
<accession>H0G4P7</accession>
<dbReference type="InterPro" id="IPR024501">
    <property type="entry name" value="DUF3141"/>
</dbReference>
<evidence type="ECO:0000313" key="1">
    <source>
        <dbReference type="EMBL" id="EHK75757.1"/>
    </source>
</evidence>
<dbReference type="PATRIC" id="fig|1107881.3.peg.4535"/>
<evidence type="ECO:0000313" key="2">
    <source>
        <dbReference type="Proteomes" id="UP000004038"/>
    </source>
</evidence>
<sequence>MIGNCQVGWALMSLASLRPELFGPIVITPNE</sequence>
<proteinExistence type="predicted"/>
<dbReference type="Proteomes" id="UP000004038">
    <property type="component" value="Unassembled WGS sequence"/>
</dbReference>
<name>H0G4P7_RHIML</name>
<reference evidence="1 2" key="1">
    <citation type="journal article" date="2012" name="J. Bacteriol.">
        <title>Draft Genome Sequence of Sinorhizobium meliloti CCNWSX0020, a Nitrogen-Fixing Symbiont with Copper Tolerance Capability Isolated from Lead-Zinc Mine Tailings.</title>
        <authorList>
            <person name="Li Z."/>
            <person name="Ma Z."/>
            <person name="Hao X."/>
            <person name="Wei G."/>
        </authorList>
    </citation>
    <scope>NUCLEOTIDE SEQUENCE [LARGE SCALE GENOMIC DNA]</scope>
    <source>
        <strain evidence="1 2">CCNWSX0020</strain>
    </source>
</reference>
<dbReference type="AlphaFoldDB" id="H0G4P7"/>
<dbReference type="RefSeq" id="WP_003532267.1">
    <property type="nucleotide sequence ID" value="NZ_AGVV01000052.1"/>
</dbReference>